<accession>A0AAV9XWB5</accession>
<name>A0AAV9XWB5_9CRYT</name>
<keyword evidence="3 6" id="KW-0347">Helicase</keyword>
<dbReference type="Gene3D" id="3.40.50.300">
    <property type="entry name" value="P-loop containing nucleotide triphosphate hydrolases"/>
    <property type="match status" value="2"/>
</dbReference>
<dbReference type="Proteomes" id="UP001311799">
    <property type="component" value="Unassembled WGS sequence"/>
</dbReference>
<evidence type="ECO:0000259" key="9">
    <source>
        <dbReference type="PROSITE" id="PS51194"/>
    </source>
</evidence>
<dbReference type="EMBL" id="JAWDEY010000016">
    <property type="protein sequence ID" value="KAK6589043.1"/>
    <property type="molecule type" value="Genomic_DNA"/>
</dbReference>
<dbReference type="InterPro" id="IPR011545">
    <property type="entry name" value="DEAD/DEAH_box_helicase_dom"/>
</dbReference>
<proteinExistence type="inferred from homology"/>
<comment type="function">
    <text evidence="7">RNA helicase.</text>
</comment>
<evidence type="ECO:0000313" key="11">
    <source>
        <dbReference type="Proteomes" id="UP001311799"/>
    </source>
</evidence>
<dbReference type="GO" id="GO:0005524">
    <property type="term" value="F:ATP binding"/>
    <property type="evidence" value="ECO:0007669"/>
    <property type="project" value="UniProtKB-UniRule"/>
</dbReference>
<dbReference type="InterPro" id="IPR027417">
    <property type="entry name" value="P-loop_NTPase"/>
</dbReference>
<evidence type="ECO:0000256" key="1">
    <source>
        <dbReference type="ARBA" id="ARBA00022741"/>
    </source>
</evidence>
<keyword evidence="2 6" id="KW-0378">Hydrolase</keyword>
<keyword evidence="4 6" id="KW-0067">ATP-binding</keyword>
<reference evidence="10 11" key="1">
    <citation type="submission" date="2023-10" db="EMBL/GenBank/DDBJ databases">
        <title>Comparative genomics analysis reveals potential genetic determinants of host preference in Cryptosporidium xiaoi.</title>
        <authorList>
            <person name="Xiao L."/>
            <person name="Li J."/>
        </authorList>
    </citation>
    <scope>NUCLEOTIDE SEQUENCE [LARGE SCALE GENOMIC DNA]</scope>
    <source>
        <strain evidence="10 11">52996</strain>
    </source>
</reference>
<evidence type="ECO:0000256" key="5">
    <source>
        <dbReference type="ARBA" id="ARBA00022884"/>
    </source>
</evidence>
<dbReference type="PROSITE" id="PS51194">
    <property type="entry name" value="HELICASE_CTER"/>
    <property type="match status" value="1"/>
</dbReference>
<evidence type="ECO:0000259" key="8">
    <source>
        <dbReference type="PROSITE" id="PS51192"/>
    </source>
</evidence>
<dbReference type="InterPro" id="IPR001650">
    <property type="entry name" value="Helicase_C-like"/>
</dbReference>
<comment type="catalytic activity">
    <reaction evidence="7">
        <text>ATP + H2O = ADP + phosphate + H(+)</text>
        <dbReference type="Rhea" id="RHEA:13065"/>
        <dbReference type="ChEBI" id="CHEBI:15377"/>
        <dbReference type="ChEBI" id="CHEBI:15378"/>
        <dbReference type="ChEBI" id="CHEBI:30616"/>
        <dbReference type="ChEBI" id="CHEBI:43474"/>
        <dbReference type="ChEBI" id="CHEBI:456216"/>
        <dbReference type="EC" id="3.6.4.13"/>
    </reaction>
</comment>
<evidence type="ECO:0000256" key="2">
    <source>
        <dbReference type="ARBA" id="ARBA00022801"/>
    </source>
</evidence>
<dbReference type="Pfam" id="PF13959">
    <property type="entry name" value="CTE_SPB4"/>
    <property type="match status" value="1"/>
</dbReference>
<dbReference type="Pfam" id="PF00271">
    <property type="entry name" value="Helicase_C"/>
    <property type="match status" value="1"/>
</dbReference>
<keyword evidence="5 7" id="KW-0694">RNA-binding</keyword>
<dbReference type="PROSITE" id="PS00039">
    <property type="entry name" value="DEAD_ATP_HELICASE"/>
    <property type="match status" value="1"/>
</dbReference>
<feature type="domain" description="Helicase C-terminal" evidence="9">
    <location>
        <begin position="316"/>
        <end position="499"/>
    </location>
</feature>
<organism evidence="10 11">
    <name type="scientific">Cryptosporidium xiaoi</name>
    <dbReference type="NCBI Taxonomy" id="659607"/>
    <lineage>
        <taxon>Eukaryota</taxon>
        <taxon>Sar</taxon>
        <taxon>Alveolata</taxon>
        <taxon>Apicomplexa</taxon>
        <taxon>Conoidasida</taxon>
        <taxon>Coccidia</taxon>
        <taxon>Eucoccidiorida</taxon>
        <taxon>Eimeriorina</taxon>
        <taxon>Cryptosporidiidae</taxon>
        <taxon>Cryptosporidium</taxon>
    </lineage>
</organism>
<protein>
    <recommendedName>
        <fullName evidence="7">ATP-dependent RNA helicase</fullName>
        <ecNumber evidence="7">3.6.4.13</ecNumber>
    </recommendedName>
</protein>
<dbReference type="SUPFAM" id="SSF52540">
    <property type="entry name" value="P-loop containing nucleoside triphosphate hydrolases"/>
    <property type="match status" value="2"/>
</dbReference>
<dbReference type="GO" id="GO:0003724">
    <property type="term" value="F:RNA helicase activity"/>
    <property type="evidence" value="ECO:0007669"/>
    <property type="project" value="UniProtKB-EC"/>
</dbReference>
<dbReference type="Pfam" id="PF00270">
    <property type="entry name" value="DEAD"/>
    <property type="match status" value="1"/>
</dbReference>
<sequence length="752" mass="87613">MILNNDDELKKKNERRNDKLKEVSKYNGFESIVPKLSVGTLEFIKKDLNFKFMSPVQEVTIPELLRHRDVAVEACTGSGKTISYLVPVIEILLNSRVNNRGLSSFNIGSLILTPTRELSMQIYDILSNYLLRINKIGNETILKGMICIGGDKISKILDYVKKEGENYSDFNSTYVSLYYILVGTPGRVYHMFESLKDGINWNVKSCLEILVLDEADRLLDMGFERHINIILRSLPKQRRTGLFSATLNTQVENLIKTGLRNPRYIKVIVESSKDYNNNLNDSNTNEELNQNSEKECDISVPTGLTSYYIEINNIQKIEFLVRFLKNNISQNSNTKCIIFFLTCNSVEFYFKFLSNLFHLHTSDNIDIKSNNGYVFDTSIGKLCKLHGQMYQRSREKSYEIFRDCDKGILISTDLTARGIDIPDIEWIIQFDAPQDPSYYIHRIGRTARAGKYGKSIILLQPHETAFINYIENKTMKKIRYYSHLGNHNDESEYNYNSIDNDYFNVENLSYCGCINDKIDEKLLEKDEFICNKSNSRRLALIYMRKMLIYDSNFYLMAKKAFVSYIRAYKEYQLSFIFPFKSLSIGLTASSFALFKVPRIKEILGKSDITKDFITLSKSINPDELFNLKQNKTNSNNNEKQEFKKQINITHRNINPKERSRSEKRATKRKIEIDEWKTLGFEDKLAKKLKSGKINYQEYENKLKEFYLDINNDDIEFITENKCDLHGKASLSSNQKIPKWIINNKKNKKKKRF</sequence>
<dbReference type="CDD" id="cd17960">
    <property type="entry name" value="DEADc_DDX55"/>
    <property type="match status" value="1"/>
</dbReference>
<evidence type="ECO:0000256" key="3">
    <source>
        <dbReference type="ARBA" id="ARBA00022806"/>
    </source>
</evidence>
<feature type="domain" description="Helicase ATP-binding" evidence="8">
    <location>
        <begin position="61"/>
        <end position="265"/>
    </location>
</feature>
<dbReference type="EC" id="3.6.4.13" evidence="7"/>
<dbReference type="PANTHER" id="PTHR24031">
    <property type="entry name" value="RNA HELICASE"/>
    <property type="match status" value="1"/>
</dbReference>
<dbReference type="SMART" id="SM00490">
    <property type="entry name" value="HELICc"/>
    <property type="match status" value="1"/>
</dbReference>
<dbReference type="SMART" id="SM00487">
    <property type="entry name" value="DEXDc"/>
    <property type="match status" value="1"/>
</dbReference>
<comment type="caution">
    <text evidence="10">The sequence shown here is derived from an EMBL/GenBank/DDBJ whole genome shotgun (WGS) entry which is preliminary data.</text>
</comment>
<comment type="domain">
    <text evidence="7">The Q motif is unique to and characteristic of the DEAD box family of RNA helicases and controls ATP binding and hydrolysis.</text>
</comment>
<dbReference type="SMART" id="SM01178">
    <property type="entry name" value="DUF4217"/>
    <property type="match status" value="1"/>
</dbReference>
<comment type="similarity">
    <text evidence="6">Belongs to the DEAD box helicase family.</text>
</comment>
<evidence type="ECO:0000256" key="7">
    <source>
        <dbReference type="RuleBase" id="RU365068"/>
    </source>
</evidence>
<keyword evidence="1 6" id="KW-0547">Nucleotide-binding</keyword>
<keyword evidence="11" id="KW-1185">Reference proteome</keyword>
<gene>
    <name evidence="10" type="ORF">RS030_243605</name>
</gene>
<dbReference type="InterPro" id="IPR025313">
    <property type="entry name" value="SPB4-like_CTE"/>
</dbReference>
<dbReference type="CDD" id="cd18787">
    <property type="entry name" value="SF2_C_DEAD"/>
    <property type="match status" value="1"/>
</dbReference>
<evidence type="ECO:0000313" key="10">
    <source>
        <dbReference type="EMBL" id="KAK6589043.1"/>
    </source>
</evidence>
<evidence type="ECO:0000256" key="4">
    <source>
        <dbReference type="ARBA" id="ARBA00022840"/>
    </source>
</evidence>
<dbReference type="GO" id="GO:0003723">
    <property type="term" value="F:RNA binding"/>
    <property type="evidence" value="ECO:0007669"/>
    <property type="project" value="UniProtKB-UniRule"/>
</dbReference>
<dbReference type="InterPro" id="IPR000629">
    <property type="entry name" value="RNA-helicase_DEAD-box_CS"/>
</dbReference>
<dbReference type="InterPro" id="IPR014001">
    <property type="entry name" value="Helicase_ATP-bd"/>
</dbReference>
<dbReference type="PROSITE" id="PS51192">
    <property type="entry name" value="HELICASE_ATP_BIND_1"/>
    <property type="match status" value="1"/>
</dbReference>
<dbReference type="GO" id="GO:0016787">
    <property type="term" value="F:hydrolase activity"/>
    <property type="evidence" value="ECO:0007669"/>
    <property type="project" value="UniProtKB-KW"/>
</dbReference>
<dbReference type="AlphaFoldDB" id="A0AAV9XWB5"/>
<evidence type="ECO:0000256" key="6">
    <source>
        <dbReference type="RuleBase" id="RU000492"/>
    </source>
</evidence>